<dbReference type="EMBL" id="BRXZ01003695">
    <property type="protein sequence ID" value="GMH60094.1"/>
    <property type="molecule type" value="Genomic_DNA"/>
</dbReference>
<feature type="domain" description="Tyrosine-protein kinase ephrin type A/B receptor-like" evidence="2">
    <location>
        <begin position="310"/>
        <end position="342"/>
    </location>
</feature>
<dbReference type="OrthoDB" id="439917at2759"/>
<accession>A0A9W7DXH0</accession>
<evidence type="ECO:0000313" key="4">
    <source>
        <dbReference type="Proteomes" id="UP001165082"/>
    </source>
</evidence>
<sequence>MVLIFCCISPSVVAVSQPTSQLASEGRGNLIKERRFEDASLVPSRKDAPLIMSKEVVVRTTLDDDFERAMNPGQGVAVREARRVLGPWDSMINFGTSVSTFFGGFLGLTTFLFCVEAKRWSLYFFLINPNMQALALITLVAVGCIFLGRYLNDLHTMCNSDDYCIDKNDCNIGCIEGKFWNADKKECCKCPEGHYNSKAHAGMLLETCEVCPENTYAPSLGNEYCHECKDGKRSQPGATECVLDNCEISEAMCGDGYDVNWFWWDDWYDSPQDCVSCGSGTYMDEEGSPGPCKMCPVGRYITDNKLSEMHTSLDSCIVCQAGAYAENLGTNECTKCPRGAYLQDSSNDESEHARADQCVSCQKGSFSDIGAKECMPCGAGKYANETGSKSCRKCSAGKFLIHGSIQDQINYPNYHDSVDDCVPCKIGYYAGMAGSTECKICRGGTTDSEGAVACGACPHGYDCSGVKNVLCSKGNYSDGDGVCKICMAGHYCPGGTVGHMANPDGTGYTECKAGTYSSDGKACKPCDGEGEFSGVGASFCKKALVGTRSNDDHSGVELCPPNSYSVGGADKCIDCEESFWSTPGSSNCSPCRPGHEFDALAAKREMIPCFKLKTNATNTKSRDDRVLSIFSTRTSNRQASVHFREHHNRTTAMVHEICLAADEIYRVEISGTTWRGSLDWALVGGNGRGVVAVMHNITSPLETGYIFALPPGDGWCRPCEAGKFSSDGVGSCKE</sequence>
<feature type="transmembrane region" description="Helical" evidence="1">
    <location>
        <begin position="91"/>
        <end position="113"/>
    </location>
</feature>
<reference evidence="3" key="1">
    <citation type="submission" date="2022-07" db="EMBL/GenBank/DDBJ databases">
        <title>Genome analysis of Parmales, a sister group of diatoms, reveals the evolutionary specialization of diatoms from phago-mixotrophs to photoautotrophs.</title>
        <authorList>
            <person name="Ban H."/>
            <person name="Sato S."/>
            <person name="Yoshikawa S."/>
            <person name="Kazumasa Y."/>
            <person name="Nakamura Y."/>
            <person name="Ichinomiya M."/>
            <person name="Saitoh K."/>
            <person name="Sato N."/>
            <person name="Blanc-Mathieu R."/>
            <person name="Endo H."/>
            <person name="Kuwata A."/>
            <person name="Ogata H."/>
        </authorList>
    </citation>
    <scope>NUCLEOTIDE SEQUENCE</scope>
</reference>
<evidence type="ECO:0000313" key="3">
    <source>
        <dbReference type="EMBL" id="GMH60094.1"/>
    </source>
</evidence>
<keyword evidence="1" id="KW-1133">Transmembrane helix</keyword>
<dbReference type="Proteomes" id="UP001165082">
    <property type="component" value="Unassembled WGS sequence"/>
</dbReference>
<dbReference type="PANTHER" id="PTHR46967:SF2">
    <property type="entry name" value="SUSHI, VON WILLEBRAND FACTOR TYPE A, EGF AND PENTRAXIN DOMAIN-CONTAINING PROTEIN 1-LIKE"/>
    <property type="match status" value="1"/>
</dbReference>
<keyword evidence="1" id="KW-0812">Transmembrane</keyword>
<organism evidence="3 4">
    <name type="scientific">Triparma retinervis</name>
    <dbReference type="NCBI Taxonomy" id="2557542"/>
    <lineage>
        <taxon>Eukaryota</taxon>
        <taxon>Sar</taxon>
        <taxon>Stramenopiles</taxon>
        <taxon>Ochrophyta</taxon>
        <taxon>Bolidophyceae</taxon>
        <taxon>Parmales</taxon>
        <taxon>Triparmaceae</taxon>
        <taxon>Triparma</taxon>
    </lineage>
</organism>
<evidence type="ECO:0000259" key="2">
    <source>
        <dbReference type="Pfam" id="PF07699"/>
    </source>
</evidence>
<dbReference type="AlphaFoldDB" id="A0A9W7DXH0"/>
<dbReference type="SMART" id="SM01411">
    <property type="entry name" value="Ephrin_rec_like"/>
    <property type="match status" value="6"/>
</dbReference>
<comment type="caution">
    <text evidence="3">The sequence shown here is derived from an EMBL/GenBank/DDBJ whole genome shotgun (WGS) entry which is preliminary data.</text>
</comment>
<dbReference type="Pfam" id="PF07699">
    <property type="entry name" value="Ephrin_rec_like"/>
    <property type="match status" value="2"/>
</dbReference>
<name>A0A9W7DXH0_9STRA</name>
<evidence type="ECO:0000256" key="1">
    <source>
        <dbReference type="SAM" id="Phobius"/>
    </source>
</evidence>
<keyword evidence="4" id="KW-1185">Reference proteome</keyword>
<dbReference type="InterPro" id="IPR011641">
    <property type="entry name" value="Tyr-kin_ephrin_A/B_rcpt-like"/>
</dbReference>
<proteinExistence type="predicted"/>
<dbReference type="Gene3D" id="2.10.50.10">
    <property type="entry name" value="Tumor Necrosis Factor Receptor, subunit A, domain 2"/>
    <property type="match status" value="3"/>
</dbReference>
<dbReference type="PANTHER" id="PTHR46967">
    <property type="entry name" value="INSULIN-LIKE GROWTH FACTOR BINDING PROTEIN,N-TERMINAL"/>
    <property type="match status" value="1"/>
</dbReference>
<protein>
    <recommendedName>
        <fullName evidence="2">Tyrosine-protein kinase ephrin type A/B receptor-like domain-containing protein</fullName>
    </recommendedName>
</protein>
<dbReference type="InterPro" id="IPR009030">
    <property type="entry name" value="Growth_fac_rcpt_cys_sf"/>
</dbReference>
<feature type="non-terminal residue" evidence="3">
    <location>
        <position position="1"/>
    </location>
</feature>
<keyword evidence="1" id="KW-0472">Membrane</keyword>
<feature type="domain" description="Tyrosine-protein kinase ephrin type A/B receptor-like" evidence="2">
    <location>
        <begin position="364"/>
        <end position="399"/>
    </location>
</feature>
<gene>
    <name evidence="3" type="ORF">TrRE_jg45</name>
</gene>
<dbReference type="SUPFAM" id="SSF57184">
    <property type="entry name" value="Growth factor receptor domain"/>
    <property type="match status" value="3"/>
</dbReference>